<name>A0A0A9B4E3_ARUDO</name>
<dbReference type="AlphaFoldDB" id="A0A0A9B4E3"/>
<accession>A0A0A9B4E3</accession>
<reference evidence="1" key="1">
    <citation type="submission" date="2014-09" db="EMBL/GenBank/DDBJ databases">
        <authorList>
            <person name="Magalhaes I.L.F."/>
            <person name="Oliveira U."/>
            <person name="Santos F.R."/>
            <person name="Vidigal T.H.D.A."/>
            <person name="Brescovit A.D."/>
            <person name="Santos A.J."/>
        </authorList>
    </citation>
    <scope>NUCLEOTIDE SEQUENCE</scope>
    <source>
        <tissue evidence="1">Shoot tissue taken approximately 20 cm above the soil surface</tissue>
    </source>
</reference>
<protein>
    <submittedName>
        <fullName evidence="1">Uncharacterized protein</fullName>
    </submittedName>
</protein>
<proteinExistence type="predicted"/>
<reference evidence="1" key="2">
    <citation type="journal article" date="2015" name="Data Brief">
        <title>Shoot transcriptome of the giant reed, Arundo donax.</title>
        <authorList>
            <person name="Barrero R.A."/>
            <person name="Guerrero F.D."/>
            <person name="Moolhuijzen P."/>
            <person name="Goolsby J.A."/>
            <person name="Tidwell J."/>
            <person name="Bellgard S.E."/>
            <person name="Bellgard M.I."/>
        </authorList>
    </citation>
    <scope>NUCLEOTIDE SEQUENCE</scope>
    <source>
        <tissue evidence="1">Shoot tissue taken approximately 20 cm above the soil surface</tissue>
    </source>
</reference>
<dbReference type="EMBL" id="GBRH01239016">
    <property type="protein sequence ID" value="JAD58879.1"/>
    <property type="molecule type" value="Transcribed_RNA"/>
</dbReference>
<organism evidence="1">
    <name type="scientific">Arundo donax</name>
    <name type="common">Giant reed</name>
    <name type="synonym">Donax arundinaceus</name>
    <dbReference type="NCBI Taxonomy" id="35708"/>
    <lineage>
        <taxon>Eukaryota</taxon>
        <taxon>Viridiplantae</taxon>
        <taxon>Streptophyta</taxon>
        <taxon>Embryophyta</taxon>
        <taxon>Tracheophyta</taxon>
        <taxon>Spermatophyta</taxon>
        <taxon>Magnoliopsida</taxon>
        <taxon>Liliopsida</taxon>
        <taxon>Poales</taxon>
        <taxon>Poaceae</taxon>
        <taxon>PACMAD clade</taxon>
        <taxon>Arundinoideae</taxon>
        <taxon>Arundineae</taxon>
        <taxon>Arundo</taxon>
    </lineage>
</organism>
<sequence>MREILTVCNMKWKSSLPSMTRGSIQFQL</sequence>
<evidence type="ECO:0000313" key="1">
    <source>
        <dbReference type="EMBL" id="JAD58879.1"/>
    </source>
</evidence>